<feature type="coiled-coil region" evidence="1">
    <location>
        <begin position="485"/>
        <end position="516"/>
    </location>
</feature>
<evidence type="ECO:0000313" key="3">
    <source>
        <dbReference type="EMBL" id="ODV74886.1"/>
    </source>
</evidence>
<feature type="compositionally biased region" description="Low complexity" evidence="2">
    <location>
        <begin position="139"/>
        <end position="148"/>
    </location>
</feature>
<evidence type="ECO:0000256" key="2">
    <source>
        <dbReference type="SAM" id="MobiDB-lite"/>
    </source>
</evidence>
<feature type="compositionally biased region" description="Low complexity" evidence="2">
    <location>
        <begin position="1"/>
        <end position="19"/>
    </location>
</feature>
<accession>A0A1E4S5T6</accession>
<keyword evidence="1" id="KW-0175">Coiled coil</keyword>
<feature type="compositionally biased region" description="Low complexity" evidence="2">
    <location>
        <begin position="77"/>
        <end position="87"/>
    </location>
</feature>
<feature type="region of interest" description="Disordered" evidence="2">
    <location>
        <begin position="77"/>
        <end position="152"/>
    </location>
</feature>
<sequence length="523" mass="58333">MVEFSPPGSTRTSRSPITSKIQKPRHTSHASSVRVPLGCLDQNLLQSENTQASISDECSPISSNSVYQTPTVLHSGGSYSQTGTSSSCVQNSFHSESSPAVLPVSGQERQDSMLNQRASSSAPVTSESSEDQHKNAGASESQSQIVESESTDNSDITNRFSFGVGRHLLAAKLFIFRGVLQLRLFLPVSNVKHHEKAVLEQLTNLYNKNFNPRVKLRRQTLRSSLFRWLIQHGGATPELLGIKPESRMLVVRSTNGATRRREPSIAATETHDDQERWSSEYTHKSFKTPLEDIASRIVQDLRLYRYFLEGKTIELNKSSRESIRHGTNAYAEREADKFIKWKKSKEGAPSNDDALLSSSPTETCSDITAFSERHQITLEDLKNKVMGVYDINDKSRMDGLDAFSFTAHGLDDFRNICIPDYDGSLKRCIDKCMNFEIAGLQNVDQKDIDEVISTIKGSCGGYGLVIDPKAPMAPLQAMKSIASATLDLKRELDSNQKQLEEKIEKAMQLMHSMIERFDKEDSS</sequence>
<organism evidence="3 4">
    <name type="scientific">Cyberlindnera jadinii (strain ATCC 18201 / CBS 1600 / BCRC 20928 / JCM 3617 / NBRC 0987 / NRRL Y-1542)</name>
    <name type="common">Torula yeast</name>
    <name type="synonym">Candida utilis</name>
    <dbReference type="NCBI Taxonomy" id="983966"/>
    <lineage>
        <taxon>Eukaryota</taxon>
        <taxon>Fungi</taxon>
        <taxon>Dikarya</taxon>
        <taxon>Ascomycota</taxon>
        <taxon>Saccharomycotina</taxon>
        <taxon>Saccharomycetes</taxon>
        <taxon>Phaffomycetales</taxon>
        <taxon>Phaffomycetaceae</taxon>
        <taxon>Cyberlindnera</taxon>
    </lineage>
</organism>
<evidence type="ECO:0000313" key="4">
    <source>
        <dbReference type="Proteomes" id="UP000094389"/>
    </source>
</evidence>
<dbReference type="AlphaFoldDB" id="A0A1E4S5T6"/>
<keyword evidence="4" id="KW-1185">Reference proteome</keyword>
<gene>
    <name evidence="3" type="ORF">CYBJADRAFT_166668</name>
</gene>
<proteinExistence type="predicted"/>
<protein>
    <submittedName>
        <fullName evidence="3">Uncharacterized protein</fullName>
    </submittedName>
</protein>
<dbReference type="Proteomes" id="UP000094389">
    <property type="component" value="Unassembled WGS sequence"/>
</dbReference>
<feature type="compositionally biased region" description="Low complexity" evidence="2">
    <location>
        <begin position="118"/>
        <end position="127"/>
    </location>
</feature>
<dbReference type="GeneID" id="30988972"/>
<name>A0A1E4S5T6_CYBJN</name>
<feature type="compositionally biased region" description="Polar residues" evidence="2">
    <location>
        <begin position="88"/>
        <end position="98"/>
    </location>
</feature>
<dbReference type="RefSeq" id="XP_020071925.1">
    <property type="nucleotide sequence ID" value="XM_020214576.1"/>
</dbReference>
<dbReference type="EMBL" id="KV453927">
    <property type="protein sequence ID" value="ODV74886.1"/>
    <property type="molecule type" value="Genomic_DNA"/>
</dbReference>
<evidence type="ECO:0000256" key="1">
    <source>
        <dbReference type="SAM" id="Coils"/>
    </source>
</evidence>
<reference evidence="3 4" key="1">
    <citation type="journal article" date="2016" name="Proc. Natl. Acad. Sci. U.S.A.">
        <title>Comparative genomics of biotechnologically important yeasts.</title>
        <authorList>
            <person name="Riley R."/>
            <person name="Haridas S."/>
            <person name="Wolfe K.H."/>
            <person name="Lopes M.R."/>
            <person name="Hittinger C.T."/>
            <person name="Goeker M."/>
            <person name="Salamov A.A."/>
            <person name="Wisecaver J.H."/>
            <person name="Long T.M."/>
            <person name="Calvey C.H."/>
            <person name="Aerts A.L."/>
            <person name="Barry K.W."/>
            <person name="Choi C."/>
            <person name="Clum A."/>
            <person name="Coughlan A.Y."/>
            <person name="Deshpande S."/>
            <person name="Douglass A.P."/>
            <person name="Hanson S.J."/>
            <person name="Klenk H.-P."/>
            <person name="LaButti K.M."/>
            <person name="Lapidus A."/>
            <person name="Lindquist E.A."/>
            <person name="Lipzen A.M."/>
            <person name="Meier-Kolthoff J.P."/>
            <person name="Ohm R.A."/>
            <person name="Otillar R.P."/>
            <person name="Pangilinan J.L."/>
            <person name="Peng Y."/>
            <person name="Rokas A."/>
            <person name="Rosa C.A."/>
            <person name="Scheuner C."/>
            <person name="Sibirny A.A."/>
            <person name="Slot J.C."/>
            <person name="Stielow J.B."/>
            <person name="Sun H."/>
            <person name="Kurtzman C.P."/>
            <person name="Blackwell M."/>
            <person name="Grigoriev I.V."/>
            <person name="Jeffries T.W."/>
        </authorList>
    </citation>
    <scope>NUCLEOTIDE SEQUENCE [LARGE SCALE GENOMIC DNA]</scope>
    <source>
        <strain evidence="4">ATCC 18201 / CBS 1600 / BCRC 20928 / JCM 3617 / NBRC 0987 / NRRL Y-1542</strain>
    </source>
</reference>
<feature type="region of interest" description="Disordered" evidence="2">
    <location>
        <begin position="1"/>
        <end position="34"/>
    </location>
</feature>